<evidence type="ECO:0000313" key="3">
    <source>
        <dbReference type="Proteomes" id="UP001148185"/>
    </source>
</evidence>
<gene>
    <name evidence="2" type="ORF">M5G27_16345</name>
</gene>
<feature type="chain" id="PRO_5040755952" evidence="1">
    <location>
        <begin position="22"/>
        <end position="285"/>
    </location>
</feature>
<organism evidence="2 3">
    <name type="scientific">Pseudomonas shahriarae</name>
    <dbReference type="NCBI Taxonomy" id="2745512"/>
    <lineage>
        <taxon>Bacteria</taxon>
        <taxon>Pseudomonadati</taxon>
        <taxon>Pseudomonadota</taxon>
        <taxon>Gammaproteobacteria</taxon>
        <taxon>Pseudomonadales</taxon>
        <taxon>Pseudomonadaceae</taxon>
        <taxon>Pseudomonas</taxon>
    </lineage>
</organism>
<keyword evidence="1" id="KW-0732">Signal</keyword>
<name>A0A9X4C2R0_9PSED</name>
<dbReference type="Proteomes" id="UP001148185">
    <property type="component" value="Unassembled WGS sequence"/>
</dbReference>
<accession>A0A9X4C2R0</accession>
<sequence>MFNVFFLFVISSFASLQMAQADPKAMEVKGVKGTSLSAQSFDKKYGGWRDVEYRSAAVSFKIYAVPIGMEPSEDGVVANPDADSISPDNRYLIIQRTNAGEVVDDEGTTIISSQAYCDVISMETGCIKNIGSAQQCEGTWQDDKWKTSRGEFFDFSKGSNSPRLLISDASRNTESQSRASSLRDHIFMGVPSYMACYPPEKNISEYNDMGFYFAQGGEHFLAMQVYNRLLVVAPDRVPLKLNAADSLWALGKIDEAKKYYAEYLGAMKKKNMESKIPSRVKERLN</sequence>
<protein>
    <submittedName>
        <fullName evidence="2">Tetratricopeptide repeat protein</fullName>
    </submittedName>
</protein>
<dbReference type="SUPFAM" id="SSF48452">
    <property type="entry name" value="TPR-like"/>
    <property type="match status" value="1"/>
</dbReference>
<feature type="signal peptide" evidence="1">
    <location>
        <begin position="1"/>
        <end position="21"/>
    </location>
</feature>
<proteinExistence type="predicted"/>
<reference evidence="2 3" key="1">
    <citation type="submission" date="2022-05" db="EMBL/GenBank/DDBJ databases">
        <title>Novel Pseudomonas spp. Isolated from a Rainbow Trout Aquaculture Facility.</title>
        <authorList>
            <person name="Testerman T."/>
            <person name="Graf J."/>
        </authorList>
    </citation>
    <scope>NUCLEOTIDE SEQUENCE [LARGE SCALE GENOMIC DNA]</scope>
    <source>
        <strain evidence="2 3">ID1042</strain>
    </source>
</reference>
<dbReference type="Gene3D" id="1.25.40.10">
    <property type="entry name" value="Tetratricopeptide repeat domain"/>
    <property type="match status" value="1"/>
</dbReference>
<dbReference type="InterPro" id="IPR011990">
    <property type="entry name" value="TPR-like_helical_dom_sf"/>
</dbReference>
<dbReference type="EMBL" id="JAMDHA010000018">
    <property type="protein sequence ID" value="MDD1009044.1"/>
    <property type="molecule type" value="Genomic_DNA"/>
</dbReference>
<keyword evidence="3" id="KW-1185">Reference proteome</keyword>
<comment type="caution">
    <text evidence="2">The sequence shown here is derived from an EMBL/GenBank/DDBJ whole genome shotgun (WGS) entry which is preliminary data.</text>
</comment>
<evidence type="ECO:0000256" key="1">
    <source>
        <dbReference type="SAM" id="SignalP"/>
    </source>
</evidence>
<evidence type="ECO:0000313" key="2">
    <source>
        <dbReference type="EMBL" id="MDD1009044.1"/>
    </source>
</evidence>
<dbReference type="AlphaFoldDB" id="A0A9X4C2R0"/>
<dbReference type="RefSeq" id="WP_273877360.1">
    <property type="nucleotide sequence ID" value="NZ_JAMDHA010000018.1"/>
</dbReference>